<dbReference type="GO" id="GO:0003723">
    <property type="term" value="F:RNA binding"/>
    <property type="evidence" value="ECO:0007669"/>
    <property type="project" value="UniProtKB-KW"/>
</dbReference>
<protein>
    <recommendedName>
        <fullName evidence="4">RNA-binding S4 domain-containing protein</fullName>
    </recommendedName>
</protein>
<organism evidence="2 3">
    <name type="scientific">Candidatus Proximibacter danicus</name>
    <dbReference type="NCBI Taxonomy" id="2954365"/>
    <lineage>
        <taxon>Bacteria</taxon>
        <taxon>Pseudomonadati</taxon>
        <taxon>Pseudomonadota</taxon>
        <taxon>Betaproteobacteria</taxon>
        <taxon>Candidatus Proximibacter</taxon>
    </lineage>
</organism>
<keyword evidence="1" id="KW-0694">RNA-binding</keyword>
<evidence type="ECO:0008006" key="4">
    <source>
        <dbReference type="Google" id="ProtNLM"/>
    </source>
</evidence>
<dbReference type="EMBL" id="JADJUC010000029">
    <property type="protein sequence ID" value="MBK8525343.1"/>
    <property type="molecule type" value="Genomic_DNA"/>
</dbReference>
<evidence type="ECO:0000313" key="2">
    <source>
        <dbReference type="EMBL" id="MBK8525343.1"/>
    </source>
</evidence>
<dbReference type="InterPro" id="IPR036986">
    <property type="entry name" value="S4_RNA-bd_sf"/>
</dbReference>
<sequence>MLRQLISHRHVRLNCGPVPVASIRVRSGDTITLSEKGRGVPMVMEDASKLFNNSTPEWIAFGEAEATAFGDSTPRCEQGCRSRSRYSTWWKSYVVVIRFETVWATS</sequence>
<reference evidence="2" key="1">
    <citation type="submission" date="2020-10" db="EMBL/GenBank/DDBJ databases">
        <title>Connecting structure to function with the recovery of over 1000 high-quality activated sludge metagenome-assembled genomes encoding full-length rRNA genes using long-read sequencing.</title>
        <authorList>
            <person name="Singleton C.M."/>
            <person name="Petriglieri F."/>
            <person name="Kristensen J.M."/>
            <person name="Kirkegaard R.H."/>
            <person name="Michaelsen T.Y."/>
            <person name="Andersen M.H."/>
            <person name="Karst S.M."/>
            <person name="Dueholm M.S."/>
            <person name="Nielsen P.H."/>
            <person name="Albertsen M."/>
        </authorList>
    </citation>
    <scope>NUCLEOTIDE SEQUENCE</scope>
    <source>
        <strain evidence="2">Hirt_18-Q3-R61-65_BATAC.395</strain>
    </source>
</reference>
<comment type="caution">
    <text evidence="2">The sequence shown here is derived from an EMBL/GenBank/DDBJ whole genome shotgun (WGS) entry which is preliminary data.</text>
</comment>
<gene>
    <name evidence="2" type="ORF">IPL58_15680</name>
</gene>
<dbReference type="SUPFAM" id="SSF55174">
    <property type="entry name" value="Alpha-L RNA-binding motif"/>
    <property type="match status" value="1"/>
</dbReference>
<dbReference type="CDD" id="cd00165">
    <property type="entry name" value="S4"/>
    <property type="match status" value="1"/>
</dbReference>
<dbReference type="Gene3D" id="3.10.290.10">
    <property type="entry name" value="RNA-binding S4 domain"/>
    <property type="match status" value="1"/>
</dbReference>
<accession>A0A9D7PSJ0</accession>
<dbReference type="PROSITE" id="PS50889">
    <property type="entry name" value="S4"/>
    <property type="match status" value="1"/>
</dbReference>
<name>A0A9D7PSJ0_9PROT</name>
<dbReference type="Proteomes" id="UP000886689">
    <property type="component" value="Unassembled WGS sequence"/>
</dbReference>
<evidence type="ECO:0000313" key="3">
    <source>
        <dbReference type="Proteomes" id="UP000886689"/>
    </source>
</evidence>
<proteinExistence type="predicted"/>
<dbReference type="AlphaFoldDB" id="A0A9D7PSJ0"/>
<evidence type="ECO:0000256" key="1">
    <source>
        <dbReference type="PROSITE-ProRule" id="PRU00182"/>
    </source>
</evidence>